<feature type="signal peptide" evidence="1">
    <location>
        <begin position="1"/>
        <end position="19"/>
    </location>
</feature>
<dbReference type="EMBL" id="JAGTJR010000048">
    <property type="protein sequence ID" value="KAH7028661.1"/>
    <property type="molecule type" value="Genomic_DNA"/>
</dbReference>
<evidence type="ECO:0000313" key="2">
    <source>
        <dbReference type="EMBL" id="KAH7028661.1"/>
    </source>
</evidence>
<keyword evidence="3" id="KW-1185">Reference proteome</keyword>
<feature type="chain" id="PRO_5046025305" evidence="1">
    <location>
        <begin position="20"/>
        <end position="135"/>
    </location>
</feature>
<comment type="caution">
    <text evidence="2">The sequence shown here is derived from an EMBL/GenBank/DDBJ whole genome shotgun (WGS) entry which is preliminary data.</text>
</comment>
<accession>A0ABQ8FVD0</accession>
<protein>
    <submittedName>
        <fullName evidence="2">Uncharacterized protein</fullName>
    </submittedName>
</protein>
<reference evidence="2 3" key="1">
    <citation type="journal article" date="2021" name="Nat. Commun.">
        <title>Genetic determinants of endophytism in the Arabidopsis root mycobiome.</title>
        <authorList>
            <person name="Mesny F."/>
            <person name="Miyauchi S."/>
            <person name="Thiergart T."/>
            <person name="Pickel B."/>
            <person name="Atanasova L."/>
            <person name="Karlsson M."/>
            <person name="Huettel B."/>
            <person name="Barry K.W."/>
            <person name="Haridas S."/>
            <person name="Chen C."/>
            <person name="Bauer D."/>
            <person name="Andreopoulos W."/>
            <person name="Pangilinan J."/>
            <person name="LaButti K."/>
            <person name="Riley R."/>
            <person name="Lipzen A."/>
            <person name="Clum A."/>
            <person name="Drula E."/>
            <person name="Henrissat B."/>
            <person name="Kohler A."/>
            <person name="Grigoriev I.V."/>
            <person name="Martin F.M."/>
            <person name="Hacquard S."/>
        </authorList>
    </citation>
    <scope>NUCLEOTIDE SEQUENCE [LARGE SCALE GENOMIC DNA]</scope>
    <source>
        <strain evidence="2 3">MPI-SDFR-AT-0080</strain>
    </source>
</reference>
<evidence type="ECO:0000313" key="3">
    <source>
        <dbReference type="Proteomes" id="UP000774617"/>
    </source>
</evidence>
<dbReference type="Proteomes" id="UP000774617">
    <property type="component" value="Unassembled WGS sequence"/>
</dbReference>
<proteinExistence type="predicted"/>
<sequence>MRFTFAAATGMAFSASVAALPALSARASSSGCSVSLNSTLSKPANPGEIILMRTMLKWSNSTGMSGFSSSYANWSHTVQDPFSVFFYADTIPDYETTDELAAVLDPWVGTWLISSNSTPASGTTGDFNITDVTCV</sequence>
<organism evidence="2 3">
    <name type="scientific">Macrophomina phaseolina</name>
    <dbReference type="NCBI Taxonomy" id="35725"/>
    <lineage>
        <taxon>Eukaryota</taxon>
        <taxon>Fungi</taxon>
        <taxon>Dikarya</taxon>
        <taxon>Ascomycota</taxon>
        <taxon>Pezizomycotina</taxon>
        <taxon>Dothideomycetes</taxon>
        <taxon>Dothideomycetes incertae sedis</taxon>
        <taxon>Botryosphaeriales</taxon>
        <taxon>Botryosphaeriaceae</taxon>
        <taxon>Macrophomina</taxon>
    </lineage>
</organism>
<name>A0ABQ8FVD0_9PEZI</name>
<keyword evidence="1" id="KW-0732">Signal</keyword>
<gene>
    <name evidence="2" type="ORF">B0J12DRAFT_328302</name>
</gene>
<evidence type="ECO:0000256" key="1">
    <source>
        <dbReference type="SAM" id="SignalP"/>
    </source>
</evidence>